<feature type="compositionally biased region" description="Polar residues" evidence="2">
    <location>
        <begin position="241"/>
        <end position="258"/>
    </location>
</feature>
<feature type="compositionally biased region" description="Polar residues" evidence="2">
    <location>
        <begin position="666"/>
        <end position="683"/>
    </location>
</feature>
<proteinExistence type="predicted"/>
<dbReference type="Pfam" id="PF00293">
    <property type="entry name" value="NUDIX"/>
    <property type="match status" value="1"/>
</dbReference>
<keyword evidence="5" id="KW-1185">Reference proteome</keyword>
<sequence length="683" mass="72202">MRDESRPRITDIKDFGPGGFKWITLRRLQYVDQEGRERVWEAAERRTRSGSVDAVAILAKVFSKSSPEKIILVSQFRPPQGQFVIEFPAGLIDDGELASQSAVRELKEETGYSGRVMEESPIIYSDPGLTSSNFQMVTIHIDADAEQNREVNPELEEGEFVETLLLPVAGLYHKLLDLQKERKCDLDARLLLYAQGLYHAGQSGPAATDMPAPQIPPDNSLDTPSQAIPSQPSASLDSRPDNSNAEPSCEPQLSSRPSESVKADAKAAGHSASAMQSDSPDAAGANASSIGDQAAAELNQADESASQSSAEAGQAMPVPAVPLSQASGSDERQQPQKPLPRADSQAKQPSAREGQGKPPSAEKNVARSSFKPAGLRPLPARPGSKGMASAGPGKAAASGAAGSPGDQKKAAPSMGRRAPVISNKAAAGQAPQQSADISKAKWGIEPAPLKANGKKQVPSSDDSDFWKESSSDASGAWGFSKTWLVAGVGAAAGTLATLAITAMAACWTVQACICSQQMASGDQPKIAEEDEEAAFIDLDELGGMMAQGAGTEGFITQDDTEAVLKKVMDDGSFDKMRHKVIDQIKQNKDIVSRSEQLVRSSKALSAPGAGARTKKDLFDAIRRELEEEVLNEAVKAAWEILTTSTRCGGDPASAMTLRSAGESWVSPETSEQDTSPLHPTTSS</sequence>
<accession>A0AAW1QWT9</accession>
<evidence type="ECO:0000256" key="2">
    <source>
        <dbReference type="SAM" id="MobiDB-lite"/>
    </source>
</evidence>
<feature type="compositionally biased region" description="Low complexity" evidence="2">
    <location>
        <begin position="382"/>
        <end position="405"/>
    </location>
</feature>
<dbReference type="PANTHER" id="PTHR11839:SF1">
    <property type="entry name" value="ADP-SUGAR PYROPHOSPHATASE"/>
    <property type="match status" value="1"/>
</dbReference>
<dbReference type="GO" id="GO:0006753">
    <property type="term" value="P:nucleoside phosphate metabolic process"/>
    <property type="evidence" value="ECO:0007669"/>
    <property type="project" value="TreeGrafter"/>
</dbReference>
<dbReference type="GO" id="GO:0016787">
    <property type="term" value="F:hydrolase activity"/>
    <property type="evidence" value="ECO:0007669"/>
    <property type="project" value="UniProtKB-KW"/>
</dbReference>
<dbReference type="GO" id="GO:0019693">
    <property type="term" value="P:ribose phosphate metabolic process"/>
    <property type="evidence" value="ECO:0007669"/>
    <property type="project" value="TreeGrafter"/>
</dbReference>
<dbReference type="InterPro" id="IPR000086">
    <property type="entry name" value="NUDIX_hydrolase_dom"/>
</dbReference>
<dbReference type="PROSITE" id="PS51462">
    <property type="entry name" value="NUDIX"/>
    <property type="match status" value="1"/>
</dbReference>
<name>A0AAW1QWT9_9CHLO</name>
<evidence type="ECO:0000256" key="1">
    <source>
        <dbReference type="ARBA" id="ARBA00022801"/>
    </source>
</evidence>
<dbReference type="AlphaFoldDB" id="A0AAW1QWT9"/>
<dbReference type="Gene3D" id="3.90.79.10">
    <property type="entry name" value="Nucleoside Triphosphate Pyrophosphohydrolase"/>
    <property type="match status" value="1"/>
</dbReference>
<feature type="domain" description="Nudix hydrolase" evidence="3">
    <location>
        <begin position="50"/>
        <end position="183"/>
    </location>
</feature>
<organism evidence="4 5">
    <name type="scientific">Apatococcus lobatus</name>
    <dbReference type="NCBI Taxonomy" id="904363"/>
    <lineage>
        <taxon>Eukaryota</taxon>
        <taxon>Viridiplantae</taxon>
        <taxon>Chlorophyta</taxon>
        <taxon>core chlorophytes</taxon>
        <taxon>Trebouxiophyceae</taxon>
        <taxon>Chlorellales</taxon>
        <taxon>Chlorellaceae</taxon>
        <taxon>Apatococcus</taxon>
    </lineage>
</organism>
<dbReference type="SUPFAM" id="SSF55811">
    <property type="entry name" value="Nudix"/>
    <property type="match status" value="1"/>
</dbReference>
<feature type="compositionally biased region" description="Low complexity" evidence="2">
    <location>
        <begin position="301"/>
        <end position="315"/>
    </location>
</feature>
<evidence type="ECO:0000259" key="3">
    <source>
        <dbReference type="PROSITE" id="PS51462"/>
    </source>
</evidence>
<evidence type="ECO:0000313" key="4">
    <source>
        <dbReference type="EMBL" id="KAK9825974.1"/>
    </source>
</evidence>
<evidence type="ECO:0000313" key="5">
    <source>
        <dbReference type="Proteomes" id="UP001438707"/>
    </source>
</evidence>
<feature type="compositionally biased region" description="Low complexity" evidence="2">
    <location>
        <begin position="224"/>
        <end position="235"/>
    </location>
</feature>
<dbReference type="InterPro" id="IPR015797">
    <property type="entry name" value="NUDIX_hydrolase-like_dom_sf"/>
</dbReference>
<dbReference type="Proteomes" id="UP001438707">
    <property type="component" value="Unassembled WGS sequence"/>
</dbReference>
<feature type="region of interest" description="Disordered" evidence="2">
    <location>
        <begin position="648"/>
        <end position="683"/>
    </location>
</feature>
<gene>
    <name evidence="4" type="ORF">WJX74_002460</name>
</gene>
<dbReference type="FunFam" id="3.90.79.10:FF:000016">
    <property type="entry name" value="ADP-sugar pyrophosphatase isoform X1"/>
    <property type="match status" value="1"/>
</dbReference>
<dbReference type="PANTHER" id="PTHR11839">
    <property type="entry name" value="UDP/ADP-SUGAR PYROPHOSPHATASE"/>
    <property type="match status" value="1"/>
</dbReference>
<reference evidence="4 5" key="1">
    <citation type="journal article" date="2024" name="Nat. Commun.">
        <title>Phylogenomics reveals the evolutionary origins of lichenization in chlorophyte algae.</title>
        <authorList>
            <person name="Puginier C."/>
            <person name="Libourel C."/>
            <person name="Otte J."/>
            <person name="Skaloud P."/>
            <person name="Haon M."/>
            <person name="Grisel S."/>
            <person name="Petersen M."/>
            <person name="Berrin J.G."/>
            <person name="Delaux P.M."/>
            <person name="Dal Grande F."/>
            <person name="Keller J."/>
        </authorList>
    </citation>
    <scope>NUCLEOTIDE SEQUENCE [LARGE SCALE GENOMIC DNA]</scope>
    <source>
        <strain evidence="4 5">SAG 2145</strain>
    </source>
</reference>
<keyword evidence="1" id="KW-0378">Hydrolase</keyword>
<feature type="region of interest" description="Disordered" evidence="2">
    <location>
        <begin position="202"/>
        <end position="466"/>
    </location>
</feature>
<dbReference type="CDD" id="cd18888">
    <property type="entry name" value="NUDIX_ADPRase_Nudt5"/>
    <property type="match status" value="1"/>
</dbReference>
<comment type="caution">
    <text evidence="4">The sequence shown here is derived from an EMBL/GenBank/DDBJ whole genome shotgun (WGS) entry which is preliminary data.</text>
</comment>
<dbReference type="EMBL" id="JALJOS010000022">
    <property type="protein sequence ID" value="KAK9825974.1"/>
    <property type="molecule type" value="Genomic_DNA"/>
</dbReference>
<protein>
    <recommendedName>
        <fullName evidence="3">Nudix hydrolase domain-containing protein</fullName>
    </recommendedName>
</protein>